<dbReference type="PROSITE" id="PS51257">
    <property type="entry name" value="PROKAR_LIPOPROTEIN"/>
    <property type="match status" value="1"/>
</dbReference>
<evidence type="ECO:0000313" key="2">
    <source>
        <dbReference type="EMBL" id="KAA0022515.1"/>
    </source>
</evidence>
<keyword evidence="3" id="KW-1185">Reference proteome</keyword>
<evidence type="ECO:0000256" key="1">
    <source>
        <dbReference type="SAM" id="SignalP"/>
    </source>
</evidence>
<sequence length="195" mass="20763">MKAGHAGLIALSLLMCSCAAENAKELSMPPGSASQTTTRVVPAGLEPPTQHPSPGHQIVPFDPCLDIDDATLRKIGFDPATRKRADDLNEVTALICTVDGADRQASLMATNSAFENEWQIAQKRAQLTKINGREAFVGLNGINPDGCTLVMRTSFGEVILDTNNLIPGHRDPLPPACDGVPEMASVIEPLIPKEN</sequence>
<feature type="signal peptide" evidence="1">
    <location>
        <begin position="1"/>
        <end position="23"/>
    </location>
</feature>
<dbReference type="AlphaFoldDB" id="A0A5A7SDE6"/>
<feature type="chain" id="PRO_5038393666" evidence="1">
    <location>
        <begin position="24"/>
        <end position="195"/>
    </location>
</feature>
<dbReference type="InterPro" id="IPR024520">
    <property type="entry name" value="DUF3558"/>
</dbReference>
<protein>
    <submittedName>
        <fullName evidence="2">DUF3558 domain-containing protein</fullName>
    </submittedName>
</protein>
<proteinExistence type="predicted"/>
<dbReference type="OrthoDB" id="4552877at2"/>
<organism evidence="2 3">
    <name type="scientific">Antrihabitans cavernicola</name>
    <dbReference type="NCBI Taxonomy" id="2495913"/>
    <lineage>
        <taxon>Bacteria</taxon>
        <taxon>Bacillati</taxon>
        <taxon>Actinomycetota</taxon>
        <taxon>Actinomycetes</taxon>
        <taxon>Mycobacteriales</taxon>
        <taxon>Nocardiaceae</taxon>
        <taxon>Antrihabitans</taxon>
    </lineage>
</organism>
<name>A0A5A7SDE6_9NOCA</name>
<dbReference type="Proteomes" id="UP000322244">
    <property type="component" value="Unassembled WGS sequence"/>
</dbReference>
<dbReference type="EMBL" id="VLNY01000005">
    <property type="protein sequence ID" value="KAA0022515.1"/>
    <property type="molecule type" value="Genomic_DNA"/>
</dbReference>
<reference evidence="2 3" key="1">
    <citation type="submission" date="2019-07" db="EMBL/GenBank/DDBJ databases">
        <title>Rhodococcus cavernicolus sp. nov., isolated from a cave.</title>
        <authorList>
            <person name="Lee S.D."/>
        </authorList>
    </citation>
    <scope>NUCLEOTIDE SEQUENCE [LARGE SCALE GENOMIC DNA]</scope>
    <source>
        <strain evidence="2 3">C1-24</strain>
    </source>
</reference>
<accession>A0A5A7SDE6</accession>
<dbReference type="Pfam" id="PF12079">
    <property type="entry name" value="DUF3558"/>
    <property type="match status" value="1"/>
</dbReference>
<dbReference type="RefSeq" id="WP_149430571.1">
    <property type="nucleotide sequence ID" value="NZ_VLNY01000005.1"/>
</dbReference>
<gene>
    <name evidence="2" type="ORF">FOY51_12490</name>
</gene>
<comment type="caution">
    <text evidence="2">The sequence shown here is derived from an EMBL/GenBank/DDBJ whole genome shotgun (WGS) entry which is preliminary data.</text>
</comment>
<evidence type="ECO:0000313" key="3">
    <source>
        <dbReference type="Proteomes" id="UP000322244"/>
    </source>
</evidence>
<keyword evidence="1" id="KW-0732">Signal</keyword>